<dbReference type="GO" id="GO:0005686">
    <property type="term" value="C:U2 snRNP"/>
    <property type="evidence" value="ECO:0007669"/>
    <property type="project" value="TreeGrafter"/>
</dbReference>
<dbReference type="Proteomes" id="UP000019763">
    <property type="component" value="Unassembled WGS sequence"/>
</dbReference>
<keyword evidence="4" id="KW-0539">Nucleus</keyword>
<evidence type="ECO:0000313" key="7">
    <source>
        <dbReference type="Proteomes" id="UP000019763"/>
    </source>
</evidence>
<evidence type="ECO:0000256" key="4">
    <source>
        <dbReference type="ARBA" id="ARBA00023242"/>
    </source>
</evidence>
<dbReference type="GeneID" id="22914971"/>
<sequence>MRCTKDLLKAAKETLNPCGSRMLNLRGYRIEVIENLGVLNDAYECIDFSENELVTLDGFPPMQNLKHLIVAQNRVCRISEDLHESIPNLVSLVLAGNLMTDVKYLEPLKHFKHLQRISLVDNPVDTVVVGGFGSIVLTLRDPQLRKYLIGILPSIRFIDFTKVTQSERAKQDD</sequence>
<keyword evidence="3" id="KW-0677">Repeat</keyword>
<name>A0A023B0K3_GRENI</name>
<keyword evidence="7" id="KW-1185">Reference proteome</keyword>
<dbReference type="RefSeq" id="XP_011132546.1">
    <property type="nucleotide sequence ID" value="XM_011134244.1"/>
</dbReference>
<dbReference type="PANTHER" id="PTHR10552">
    <property type="entry name" value="U2 SMALL NUCLEAR RIBONUCLEOPROTEIN A"/>
    <property type="match status" value="1"/>
</dbReference>
<dbReference type="SUPFAM" id="SSF52058">
    <property type="entry name" value="L domain-like"/>
    <property type="match status" value="1"/>
</dbReference>
<protein>
    <submittedName>
        <fullName evidence="6">U2 small nuclear ribonucleoprotein A</fullName>
    </submittedName>
</protein>
<comment type="caution">
    <text evidence="6">The sequence shown here is derived from an EMBL/GenBank/DDBJ whole genome shotgun (WGS) entry which is preliminary data.</text>
</comment>
<evidence type="ECO:0000313" key="6">
    <source>
        <dbReference type="EMBL" id="EZG45145.1"/>
    </source>
</evidence>
<accession>A0A023B0K3</accession>
<organism evidence="6 7">
    <name type="scientific">Gregarina niphandrodes</name>
    <name type="common">Septate eugregarine</name>
    <dbReference type="NCBI Taxonomy" id="110365"/>
    <lineage>
        <taxon>Eukaryota</taxon>
        <taxon>Sar</taxon>
        <taxon>Alveolata</taxon>
        <taxon>Apicomplexa</taxon>
        <taxon>Conoidasida</taxon>
        <taxon>Gregarinasina</taxon>
        <taxon>Eugregarinorida</taxon>
        <taxon>Gregarinidae</taxon>
        <taxon>Gregarina</taxon>
    </lineage>
</organism>
<dbReference type="InterPro" id="IPR044640">
    <property type="entry name" value="RU2A"/>
</dbReference>
<dbReference type="GO" id="GO:0000398">
    <property type="term" value="P:mRNA splicing, via spliceosome"/>
    <property type="evidence" value="ECO:0007669"/>
    <property type="project" value="InterPro"/>
</dbReference>
<comment type="similarity">
    <text evidence="5">Belongs to the U2 small nuclear ribonucleoprotein A family.</text>
</comment>
<comment type="subcellular location">
    <subcellularLocation>
        <location evidence="1">Nucleus</location>
    </subcellularLocation>
</comment>
<dbReference type="EMBL" id="AFNH02001038">
    <property type="protein sequence ID" value="EZG45145.1"/>
    <property type="molecule type" value="Genomic_DNA"/>
</dbReference>
<dbReference type="GO" id="GO:0030620">
    <property type="term" value="F:U2 snRNA binding"/>
    <property type="evidence" value="ECO:0007669"/>
    <property type="project" value="InterPro"/>
</dbReference>
<dbReference type="AlphaFoldDB" id="A0A023B0K3"/>
<dbReference type="InterPro" id="IPR032675">
    <property type="entry name" value="LRR_dom_sf"/>
</dbReference>
<dbReference type="Gene3D" id="3.80.10.10">
    <property type="entry name" value="Ribonuclease Inhibitor"/>
    <property type="match status" value="1"/>
</dbReference>
<dbReference type="OrthoDB" id="433501at2759"/>
<gene>
    <name evidence="6" type="ORF">GNI_140310</name>
</gene>
<keyword evidence="6" id="KW-0687">Ribonucleoprotein</keyword>
<keyword evidence="2" id="KW-0433">Leucine-rich repeat</keyword>
<evidence type="ECO:0000256" key="5">
    <source>
        <dbReference type="ARBA" id="ARBA00024196"/>
    </source>
</evidence>
<evidence type="ECO:0000256" key="2">
    <source>
        <dbReference type="ARBA" id="ARBA00022614"/>
    </source>
</evidence>
<dbReference type="OMA" id="PNYREYM"/>
<evidence type="ECO:0000256" key="1">
    <source>
        <dbReference type="ARBA" id="ARBA00004123"/>
    </source>
</evidence>
<dbReference type="eggNOG" id="KOG1644">
    <property type="taxonomic scope" value="Eukaryota"/>
</dbReference>
<reference evidence="6" key="1">
    <citation type="submission" date="2013-12" db="EMBL/GenBank/DDBJ databases">
        <authorList>
            <person name="Omoto C.K."/>
            <person name="Sibley D."/>
            <person name="Venepally P."/>
            <person name="Hadjithomas M."/>
            <person name="Karamycheva S."/>
            <person name="Brunk B."/>
            <person name="Roos D."/>
            <person name="Caler E."/>
            <person name="Lorenzi H."/>
        </authorList>
    </citation>
    <scope>NUCLEOTIDE SEQUENCE</scope>
</reference>
<dbReference type="Pfam" id="PF14580">
    <property type="entry name" value="LRR_9"/>
    <property type="match status" value="1"/>
</dbReference>
<proteinExistence type="inferred from homology"/>
<evidence type="ECO:0000256" key="3">
    <source>
        <dbReference type="ARBA" id="ARBA00022737"/>
    </source>
</evidence>
<dbReference type="PANTHER" id="PTHR10552:SF6">
    <property type="entry name" value="U2 SMALL NUCLEAR RIBONUCLEOPROTEIN A"/>
    <property type="match status" value="1"/>
</dbReference>
<dbReference type="VEuPathDB" id="CryptoDB:GNI_140310"/>